<dbReference type="EMBL" id="JAFBDQ010000024">
    <property type="protein sequence ID" value="MBM7558071.1"/>
    <property type="molecule type" value="Genomic_DNA"/>
</dbReference>
<dbReference type="AlphaFoldDB" id="A0A938XXH4"/>
<dbReference type="InterPro" id="IPR026350">
    <property type="entry name" value="GxxExxY"/>
</dbReference>
<gene>
    <name evidence="1" type="ORF">JOC47_002941</name>
</gene>
<comment type="caution">
    <text evidence="1">The sequence shown here is derived from an EMBL/GenBank/DDBJ whole genome shotgun (WGS) entry which is preliminary data.</text>
</comment>
<evidence type="ECO:0008006" key="3">
    <source>
        <dbReference type="Google" id="ProtNLM"/>
    </source>
</evidence>
<name>A0A938XXH4_9FIRM</name>
<dbReference type="Pfam" id="PF13366">
    <property type="entry name" value="PDDEXK_3"/>
    <property type="match status" value="1"/>
</dbReference>
<proteinExistence type="predicted"/>
<dbReference type="InterPro" id="IPR027417">
    <property type="entry name" value="P-loop_NTPase"/>
</dbReference>
<dbReference type="RefSeq" id="WP_204703066.1">
    <property type="nucleotide sequence ID" value="NZ_JAFBDQ010000024.1"/>
</dbReference>
<dbReference type="Pfam" id="PF14516">
    <property type="entry name" value="AAA_35"/>
    <property type="match status" value="1"/>
</dbReference>
<dbReference type="Gene3D" id="3.40.50.300">
    <property type="entry name" value="P-loop containing nucleotide triphosphate hydrolases"/>
    <property type="match status" value="1"/>
</dbReference>
<evidence type="ECO:0000313" key="1">
    <source>
        <dbReference type="EMBL" id="MBM7558071.1"/>
    </source>
</evidence>
<organism evidence="1 2">
    <name type="scientific">Halanaerobacter jeridensis</name>
    <dbReference type="NCBI Taxonomy" id="706427"/>
    <lineage>
        <taxon>Bacteria</taxon>
        <taxon>Bacillati</taxon>
        <taxon>Bacillota</taxon>
        <taxon>Clostridia</taxon>
        <taxon>Halanaerobiales</taxon>
        <taxon>Halobacteroidaceae</taxon>
        <taxon>Halanaerobacter</taxon>
    </lineage>
</organism>
<sequence>MKKFNVTGVCIPKEHYMVDIRNKLKQIMDLIARGHYFTINRPRQYGKTTAMYLLANKLRKKDYLVIKMSFEGLSSKSFTDEAIFIKNFVREVKRNLQLRGKENLLQFIEDYQQLSDINDLNYFITDFIREAKQEVVLMIDEVDKSSNNQLFLDFLGMLRTKYLLAKEGEDYTFHNVILAGVHDVKNLKLKLRSDEEEKFNSPWNIAVKFKVEMSFDVAEISSMLRDYKKDRKAEMNVQILAEEIYYYTSGHPYLVSKLAKIIDEELEKTNWDKSDVQQAVKVLLNERNTNFESLIKNIENNKDLHQLIYKIIVEGEELTYNLDNPIIELGELHGILKNENGIVKVHNKIYEQRIYNYLSSKLETTLDMTAYNYKDNFIKKNGDLDFEKVLNKFQLFIKEQYSSQDKEFLERKGRLIFLAFIKPIINGRGFDFKEVQISEEKRLDIVITYLDKKYIVELKIWRGEKYHQKGLEQLGNYLDTQNVEQGYLVSFDFNQNKEYKQEKIEQGDKEIFAIWV</sequence>
<dbReference type="Proteomes" id="UP000774000">
    <property type="component" value="Unassembled WGS sequence"/>
</dbReference>
<accession>A0A938XXH4</accession>
<protein>
    <recommendedName>
        <fullName evidence="3">PD-(D/E)XK nuclease superfamily protein</fullName>
    </recommendedName>
</protein>
<dbReference type="SUPFAM" id="SSF52540">
    <property type="entry name" value="P-loop containing nucleoside triphosphate hydrolases"/>
    <property type="match status" value="1"/>
</dbReference>
<evidence type="ECO:0000313" key="2">
    <source>
        <dbReference type="Proteomes" id="UP000774000"/>
    </source>
</evidence>
<keyword evidence="2" id="KW-1185">Reference proteome</keyword>
<reference evidence="1" key="1">
    <citation type="submission" date="2021-01" db="EMBL/GenBank/DDBJ databases">
        <title>Genomic Encyclopedia of Type Strains, Phase IV (KMG-IV): sequencing the most valuable type-strain genomes for metagenomic binning, comparative biology and taxonomic classification.</title>
        <authorList>
            <person name="Goeker M."/>
        </authorList>
    </citation>
    <scope>NUCLEOTIDE SEQUENCE</scope>
    <source>
        <strain evidence="1">DSM 23230</strain>
    </source>
</reference>